<comment type="subcellular location">
    <subcellularLocation>
        <location evidence="1">Membrane</location>
        <topology evidence="1">Multi-pass membrane protein</topology>
    </subcellularLocation>
</comment>
<evidence type="ECO:0000313" key="8">
    <source>
        <dbReference type="EMBL" id="CAB3223888.1"/>
    </source>
</evidence>
<evidence type="ECO:0000256" key="4">
    <source>
        <dbReference type="ARBA" id="ARBA00023136"/>
    </source>
</evidence>
<dbReference type="OrthoDB" id="506011at2759"/>
<proteinExistence type="predicted"/>
<dbReference type="Pfam" id="PF03798">
    <property type="entry name" value="TRAM_LAG1_CLN8"/>
    <property type="match status" value="1"/>
</dbReference>
<dbReference type="GO" id="GO:0016020">
    <property type="term" value="C:membrane"/>
    <property type="evidence" value="ECO:0007669"/>
    <property type="project" value="UniProtKB-SubCell"/>
</dbReference>
<evidence type="ECO:0000256" key="6">
    <source>
        <dbReference type="SAM" id="Phobius"/>
    </source>
</evidence>
<dbReference type="InterPro" id="IPR006634">
    <property type="entry name" value="TLC-dom"/>
</dbReference>
<keyword evidence="10" id="KW-1185">Reference proteome</keyword>
<evidence type="ECO:0000256" key="3">
    <source>
        <dbReference type="ARBA" id="ARBA00022989"/>
    </source>
</evidence>
<evidence type="ECO:0000313" key="11">
    <source>
        <dbReference type="Proteomes" id="UP000494256"/>
    </source>
</evidence>
<gene>
    <name evidence="9" type="ORF">APLA_LOCUS11930</name>
    <name evidence="8" type="ORF">APLA_LOCUS1853</name>
</gene>
<sequence>MVTLLHGTVGSILGLYQCGCIRSIDSRQFTRKVMPSQYALMLWSWGYFAFDLLWCCIYWSDATLMLCHHISALSAITIYMQKVYTGSTFACTLLLLEVTNPLLQMRWFLKQEGYGKTSLCLFIEIVYLTMFLLLRAILGTYAVYHVLRSNYFCWEQKLISISLYVVSLAFMYDITGYILYKYKREVDIGYARFAEFWQATCLTFNEWQPLAETQDFSFEGKGKEVLPS</sequence>
<organism evidence="9 11">
    <name type="scientific">Arctia plantaginis</name>
    <name type="common">Wood tiger moth</name>
    <name type="synonym">Phalaena plantaginis</name>
    <dbReference type="NCBI Taxonomy" id="874455"/>
    <lineage>
        <taxon>Eukaryota</taxon>
        <taxon>Metazoa</taxon>
        <taxon>Ecdysozoa</taxon>
        <taxon>Arthropoda</taxon>
        <taxon>Hexapoda</taxon>
        <taxon>Insecta</taxon>
        <taxon>Pterygota</taxon>
        <taxon>Neoptera</taxon>
        <taxon>Endopterygota</taxon>
        <taxon>Lepidoptera</taxon>
        <taxon>Glossata</taxon>
        <taxon>Ditrysia</taxon>
        <taxon>Noctuoidea</taxon>
        <taxon>Erebidae</taxon>
        <taxon>Arctiinae</taxon>
        <taxon>Arctia</taxon>
    </lineage>
</organism>
<evidence type="ECO:0000256" key="5">
    <source>
        <dbReference type="PROSITE-ProRule" id="PRU00205"/>
    </source>
</evidence>
<dbReference type="SMART" id="SM00724">
    <property type="entry name" value="TLC"/>
    <property type="match status" value="1"/>
</dbReference>
<evidence type="ECO:0000259" key="7">
    <source>
        <dbReference type="PROSITE" id="PS50922"/>
    </source>
</evidence>
<evidence type="ECO:0000256" key="1">
    <source>
        <dbReference type="ARBA" id="ARBA00004141"/>
    </source>
</evidence>
<dbReference type="PANTHER" id="PTHR31898:SF1">
    <property type="entry name" value="TLC DOMAIN-CONTAINING PROTEIN 5"/>
    <property type="match status" value="1"/>
</dbReference>
<reference evidence="10 11" key="1">
    <citation type="submission" date="2020-04" db="EMBL/GenBank/DDBJ databases">
        <authorList>
            <person name="Wallbank WR R."/>
            <person name="Pardo Diaz C."/>
            <person name="Kozak K."/>
            <person name="Martin S."/>
            <person name="Jiggins C."/>
            <person name="Moest M."/>
            <person name="Warren A I."/>
            <person name="Byers J.R.P. K."/>
            <person name="Montejo-Kovacevich G."/>
            <person name="Yen C E."/>
        </authorList>
    </citation>
    <scope>NUCLEOTIDE SEQUENCE [LARGE SCALE GENOMIC DNA]</scope>
</reference>
<keyword evidence="2 5" id="KW-0812">Transmembrane</keyword>
<comment type="caution">
    <text evidence="9">The sequence shown here is derived from an EMBL/GenBank/DDBJ whole genome shotgun (WGS) entry which is preliminary data.</text>
</comment>
<keyword evidence="3 6" id="KW-1133">Transmembrane helix</keyword>
<dbReference type="EMBL" id="CADEBD010000337">
    <property type="protein sequence ID" value="CAB3247464.1"/>
    <property type="molecule type" value="Genomic_DNA"/>
</dbReference>
<feature type="transmembrane region" description="Helical" evidence="6">
    <location>
        <begin position="117"/>
        <end position="138"/>
    </location>
</feature>
<dbReference type="Proteomes" id="UP000494106">
    <property type="component" value="Unassembled WGS sequence"/>
</dbReference>
<evidence type="ECO:0000313" key="10">
    <source>
        <dbReference type="Proteomes" id="UP000494106"/>
    </source>
</evidence>
<evidence type="ECO:0000313" key="9">
    <source>
        <dbReference type="EMBL" id="CAB3247464.1"/>
    </source>
</evidence>
<dbReference type="Proteomes" id="UP000494256">
    <property type="component" value="Unassembled WGS sequence"/>
</dbReference>
<evidence type="ECO:0000256" key="2">
    <source>
        <dbReference type="ARBA" id="ARBA00022692"/>
    </source>
</evidence>
<feature type="domain" description="TLC" evidence="7">
    <location>
        <begin position="1"/>
        <end position="167"/>
    </location>
</feature>
<feature type="transmembrane region" description="Helical" evidence="6">
    <location>
        <begin position="38"/>
        <end position="60"/>
    </location>
</feature>
<accession>A0A8S1AKZ5</accession>
<dbReference type="EMBL" id="CADEBC010000135">
    <property type="protein sequence ID" value="CAB3223888.1"/>
    <property type="molecule type" value="Genomic_DNA"/>
</dbReference>
<dbReference type="PROSITE" id="PS50922">
    <property type="entry name" value="TLC"/>
    <property type="match status" value="1"/>
</dbReference>
<dbReference type="AlphaFoldDB" id="A0A8S1AKZ5"/>
<feature type="transmembrane region" description="Helical" evidence="6">
    <location>
        <begin position="158"/>
        <end position="180"/>
    </location>
</feature>
<dbReference type="PANTHER" id="PTHR31898">
    <property type="entry name" value="TRANSMEMBRANE PROTEIN 136"/>
    <property type="match status" value="1"/>
</dbReference>
<name>A0A8S1AKZ5_ARCPL</name>
<dbReference type="InterPro" id="IPR042512">
    <property type="entry name" value="TLCD5"/>
</dbReference>
<keyword evidence="4 5" id="KW-0472">Membrane</keyword>
<protein>
    <recommendedName>
        <fullName evidence="7">TLC domain-containing protein</fullName>
    </recommendedName>
</protein>
<feature type="transmembrane region" description="Helical" evidence="6">
    <location>
        <begin position="72"/>
        <end position="96"/>
    </location>
</feature>